<dbReference type="GeneID" id="70912520"/>
<evidence type="ECO:0000313" key="4">
    <source>
        <dbReference type="Proteomes" id="UP000092741"/>
    </source>
</evidence>
<sequence>MAFLKEKTIPVGEQELTIRQLSGLDRFDFMDFCSDQTLPERLETPEEDASREEKEAFLVKASKVTKQWDRLNFIMSARLVAFGSHFDIEDIEERHQHIMASMSVEQIKHVHDEVAKLSGMELPEPEEDAEASNPEPDDKEPVDPKA</sequence>
<keyword evidence="4" id="KW-1185">Reference proteome</keyword>
<gene>
    <name evidence="3" type="ORF">BA890_06430</name>
</gene>
<dbReference type="KEGG" id="vna:PN96_06920"/>
<dbReference type="EMBL" id="CP016345">
    <property type="protein sequence ID" value="ANQ12414.1"/>
    <property type="molecule type" value="Genomic_DNA"/>
</dbReference>
<evidence type="ECO:0000313" key="3">
    <source>
        <dbReference type="EMBL" id="ANQ12414.1"/>
    </source>
</evidence>
<reference evidence="3 4" key="1">
    <citation type="submission" date="2016-07" db="EMBL/GenBank/DDBJ databases">
        <title>Developing Vibrio natriegens as a novel, fast-growing host for biotechnology.</title>
        <authorList>
            <person name="Weinstock M.T."/>
            <person name="Hesek E.D."/>
            <person name="Wilson C.M."/>
            <person name="Gibson D.G."/>
        </authorList>
    </citation>
    <scope>NUCLEOTIDE SEQUENCE [LARGE SCALE GENOMIC DNA]</scope>
    <source>
        <strain evidence="3 4">ATCC 14048</strain>
    </source>
</reference>
<dbReference type="Pfam" id="PF06894">
    <property type="entry name" value="Phage_TAC_2"/>
    <property type="match status" value="1"/>
</dbReference>
<feature type="domain" description="Tail assembly protein G" evidence="2">
    <location>
        <begin position="3"/>
        <end position="128"/>
    </location>
</feature>
<accession>A0AAN0Y2C0</accession>
<dbReference type="InterPro" id="IPR010027">
    <property type="entry name" value="Tail_assembly_G"/>
</dbReference>
<dbReference type="AlphaFoldDB" id="A0AAN0Y2C0"/>
<name>A0AAN0Y2C0_VIBNA</name>
<protein>
    <recommendedName>
        <fullName evidence="2">Tail assembly protein G domain-containing protein</fullName>
    </recommendedName>
</protein>
<proteinExistence type="predicted"/>
<dbReference type="RefSeq" id="WP_020333086.1">
    <property type="nucleotide sequence ID" value="NZ_ATFJ01000002.1"/>
</dbReference>
<evidence type="ECO:0000256" key="1">
    <source>
        <dbReference type="SAM" id="MobiDB-lite"/>
    </source>
</evidence>
<dbReference type="Proteomes" id="UP000092741">
    <property type="component" value="Chromosome 1"/>
</dbReference>
<feature type="compositionally biased region" description="Acidic residues" evidence="1">
    <location>
        <begin position="123"/>
        <end position="138"/>
    </location>
</feature>
<evidence type="ECO:0000259" key="2">
    <source>
        <dbReference type="Pfam" id="PF06894"/>
    </source>
</evidence>
<feature type="region of interest" description="Disordered" evidence="1">
    <location>
        <begin position="118"/>
        <end position="146"/>
    </location>
</feature>
<organism evidence="3 4">
    <name type="scientific">Vibrio natriegens NBRC 15636 = ATCC 14048 = DSM 759</name>
    <dbReference type="NCBI Taxonomy" id="1219067"/>
    <lineage>
        <taxon>Bacteria</taxon>
        <taxon>Pseudomonadati</taxon>
        <taxon>Pseudomonadota</taxon>
        <taxon>Gammaproteobacteria</taxon>
        <taxon>Vibrionales</taxon>
        <taxon>Vibrionaceae</taxon>
        <taxon>Vibrio</taxon>
    </lineage>
</organism>